<keyword evidence="3" id="KW-0067">ATP-binding</keyword>
<sequence>MTSARNKQIADVESVTRLFRAHRDKNDAVFRKLAESIISDQLAANQYSLAKELRSALGADSSQSTNVPNRKLSTLPRDRRSGEQLLAIFHEPASTEHLLLEDETRMRIDRFIDERRNSAKLARYGYSPKSKLLFWGPPGCGKTLTAHHIANQFNLKVGVVRLSALISSYLGDTSARLQQVFDIALETPMVILFDEFDSVAKSRSDMGDVGELKRVVNSLLQAMDTFVSRESILIGASNHQYLLDPAIWRRFDDVVLFPSPSPGVRKKFIQQHLSGVRFSGSLDSLVKKMAGLSFAQIESILIEAIKSMILEDKKQLTTQQISSELKYMRSMMAAMDREIDADG</sequence>
<dbReference type="PANTHER" id="PTHR23073">
    <property type="entry name" value="26S PROTEASOME REGULATORY SUBUNIT"/>
    <property type="match status" value="1"/>
</dbReference>
<evidence type="ECO:0000256" key="2">
    <source>
        <dbReference type="ARBA" id="ARBA00022741"/>
    </source>
</evidence>
<dbReference type="Gene3D" id="1.10.8.60">
    <property type="match status" value="1"/>
</dbReference>
<proteinExistence type="inferred from homology"/>
<protein>
    <submittedName>
        <fullName evidence="5">ATP-dependent zinc metalloprotease FtsH</fullName>
        <ecNumber evidence="5">3.4.24.-</ecNumber>
    </submittedName>
</protein>
<gene>
    <name evidence="5" type="primary">ftsH_2</name>
    <name evidence="5" type="ORF">Enr17x_21280</name>
</gene>
<dbReference type="InterPro" id="IPR050221">
    <property type="entry name" value="26S_Proteasome_ATPase"/>
</dbReference>
<dbReference type="InterPro" id="IPR027417">
    <property type="entry name" value="P-loop_NTPase"/>
</dbReference>
<dbReference type="GO" id="GO:0006508">
    <property type="term" value="P:proteolysis"/>
    <property type="evidence" value="ECO:0007669"/>
    <property type="project" value="UniProtKB-KW"/>
</dbReference>
<feature type="domain" description="AAA+ ATPase" evidence="4">
    <location>
        <begin position="128"/>
        <end position="261"/>
    </location>
</feature>
<dbReference type="OrthoDB" id="9806903at2"/>
<name>A0A518IAM0_9PLAN</name>
<keyword evidence="2" id="KW-0547">Nucleotide-binding</keyword>
<dbReference type="Gene3D" id="3.40.50.300">
    <property type="entry name" value="P-loop containing nucleotide triphosphate hydrolases"/>
    <property type="match status" value="1"/>
</dbReference>
<evidence type="ECO:0000256" key="3">
    <source>
        <dbReference type="ARBA" id="ARBA00022840"/>
    </source>
</evidence>
<evidence type="ECO:0000259" key="4">
    <source>
        <dbReference type="SMART" id="SM00382"/>
    </source>
</evidence>
<dbReference type="SUPFAM" id="SSF52540">
    <property type="entry name" value="P-loop containing nucleoside triphosphate hydrolases"/>
    <property type="match status" value="1"/>
</dbReference>
<accession>A0A518IAM0</accession>
<evidence type="ECO:0000256" key="1">
    <source>
        <dbReference type="ARBA" id="ARBA00006914"/>
    </source>
</evidence>
<dbReference type="GO" id="GO:0008237">
    <property type="term" value="F:metallopeptidase activity"/>
    <property type="evidence" value="ECO:0007669"/>
    <property type="project" value="UniProtKB-KW"/>
</dbReference>
<comment type="similarity">
    <text evidence="1">Belongs to the AAA ATPase family.</text>
</comment>
<dbReference type="GO" id="GO:0005524">
    <property type="term" value="F:ATP binding"/>
    <property type="evidence" value="ECO:0007669"/>
    <property type="project" value="UniProtKB-KW"/>
</dbReference>
<dbReference type="KEGG" id="gfm:Enr17x_21280"/>
<dbReference type="Pfam" id="PF00004">
    <property type="entry name" value="AAA"/>
    <property type="match status" value="1"/>
</dbReference>
<evidence type="ECO:0000313" key="5">
    <source>
        <dbReference type="EMBL" id="QDV50092.1"/>
    </source>
</evidence>
<keyword evidence="5" id="KW-0482">Metalloprotease</keyword>
<reference evidence="5 6" key="1">
    <citation type="submission" date="2019-03" db="EMBL/GenBank/DDBJ databases">
        <title>Deep-cultivation of Planctomycetes and their phenomic and genomic characterization uncovers novel biology.</title>
        <authorList>
            <person name="Wiegand S."/>
            <person name="Jogler M."/>
            <person name="Boedeker C."/>
            <person name="Pinto D."/>
            <person name="Vollmers J."/>
            <person name="Rivas-Marin E."/>
            <person name="Kohn T."/>
            <person name="Peeters S.H."/>
            <person name="Heuer A."/>
            <person name="Rast P."/>
            <person name="Oberbeckmann S."/>
            <person name="Bunk B."/>
            <person name="Jeske O."/>
            <person name="Meyerdierks A."/>
            <person name="Storesund J.E."/>
            <person name="Kallscheuer N."/>
            <person name="Luecker S."/>
            <person name="Lage O.M."/>
            <person name="Pohl T."/>
            <person name="Merkel B.J."/>
            <person name="Hornburger P."/>
            <person name="Mueller R.-W."/>
            <person name="Bruemmer F."/>
            <person name="Labrenz M."/>
            <person name="Spormann A.M."/>
            <person name="Op den Camp H."/>
            <person name="Overmann J."/>
            <person name="Amann R."/>
            <person name="Jetten M.S.M."/>
            <person name="Mascher T."/>
            <person name="Medema M.H."/>
            <person name="Devos D.P."/>
            <person name="Kaster A.-K."/>
            <person name="Ovreas L."/>
            <person name="Rohde M."/>
            <person name="Galperin M.Y."/>
            <person name="Jogler C."/>
        </authorList>
    </citation>
    <scope>NUCLEOTIDE SEQUENCE [LARGE SCALE GENOMIC DNA]</scope>
    <source>
        <strain evidence="5 6">Enr17</strain>
    </source>
</reference>
<dbReference type="InterPro" id="IPR003593">
    <property type="entry name" value="AAA+_ATPase"/>
</dbReference>
<dbReference type="RefSeq" id="WP_145308344.1">
    <property type="nucleotide sequence ID" value="NZ_CP037452.1"/>
</dbReference>
<dbReference type="EC" id="3.4.24.-" evidence="5"/>
<keyword evidence="5" id="KW-0645">Protease</keyword>
<keyword evidence="6" id="KW-1185">Reference proteome</keyword>
<dbReference type="SMART" id="SM00382">
    <property type="entry name" value="AAA"/>
    <property type="match status" value="1"/>
</dbReference>
<dbReference type="EMBL" id="CP037452">
    <property type="protein sequence ID" value="QDV50092.1"/>
    <property type="molecule type" value="Genomic_DNA"/>
</dbReference>
<keyword evidence="5" id="KW-0378">Hydrolase</keyword>
<dbReference type="Proteomes" id="UP000318313">
    <property type="component" value="Chromosome"/>
</dbReference>
<evidence type="ECO:0000313" key="6">
    <source>
        <dbReference type="Proteomes" id="UP000318313"/>
    </source>
</evidence>
<dbReference type="InterPro" id="IPR003959">
    <property type="entry name" value="ATPase_AAA_core"/>
</dbReference>
<dbReference type="CDD" id="cd19481">
    <property type="entry name" value="RecA-like_protease"/>
    <property type="match status" value="1"/>
</dbReference>
<dbReference type="AlphaFoldDB" id="A0A518IAM0"/>
<dbReference type="GO" id="GO:0016887">
    <property type="term" value="F:ATP hydrolysis activity"/>
    <property type="evidence" value="ECO:0007669"/>
    <property type="project" value="InterPro"/>
</dbReference>
<organism evidence="5 6">
    <name type="scientific">Gimesia fumaroli</name>
    <dbReference type="NCBI Taxonomy" id="2527976"/>
    <lineage>
        <taxon>Bacteria</taxon>
        <taxon>Pseudomonadati</taxon>
        <taxon>Planctomycetota</taxon>
        <taxon>Planctomycetia</taxon>
        <taxon>Planctomycetales</taxon>
        <taxon>Planctomycetaceae</taxon>
        <taxon>Gimesia</taxon>
    </lineage>
</organism>